<keyword evidence="2" id="KW-1185">Reference proteome</keyword>
<comment type="caution">
    <text evidence="1">The sequence shown here is derived from an EMBL/GenBank/DDBJ whole genome shotgun (WGS) entry which is preliminary data.</text>
</comment>
<organism evidence="1 2">
    <name type="scientific">Catharanthus roseus</name>
    <name type="common">Madagascar periwinkle</name>
    <name type="synonym">Vinca rosea</name>
    <dbReference type="NCBI Taxonomy" id="4058"/>
    <lineage>
        <taxon>Eukaryota</taxon>
        <taxon>Viridiplantae</taxon>
        <taxon>Streptophyta</taxon>
        <taxon>Embryophyta</taxon>
        <taxon>Tracheophyta</taxon>
        <taxon>Spermatophyta</taxon>
        <taxon>Magnoliopsida</taxon>
        <taxon>eudicotyledons</taxon>
        <taxon>Gunneridae</taxon>
        <taxon>Pentapetalae</taxon>
        <taxon>asterids</taxon>
        <taxon>lamiids</taxon>
        <taxon>Gentianales</taxon>
        <taxon>Apocynaceae</taxon>
        <taxon>Rauvolfioideae</taxon>
        <taxon>Vinceae</taxon>
        <taxon>Catharanthinae</taxon>
        <taxon>Catharanthus</taxon>
    </lineage>
</organism>
<name>A0ACC0C1S1_CATRO</name>
<proteinExistence type="predicted"/>
<dbReference type="EMBL" id="CM044702">
    <property type="protein sequence ID" value="KAI5678738.1"/>
    <property type="molecule type" value="Genomic_DNA"/>
</dbReference>
<protein>
    <submittedName>
        <fullName evidence="1">Uncharacterized protein</fullName>
    </submittedName>
</protein>
<evidence type="ECO:0000313" key="1">
    <source>
        <dbReference type="EMBL" id="KAI5678738.1"/>
    </source>
</evidence>
<dbReference type="Proteomes" id="UP001060085">
    <property type="component" value="Linkage Group LG02"/>
</dbReference>
<evidence type="ECO:0000313" key="2">
    <source>
        <dbReference type="Proteomes" id="UP001060085"/>
    </source>
</evidence>
<reference evidence="2" key="1">
    <citation type="journal article" date="2023" name="Nat. Plants">
        <title>Single-cell RNA sequencing provides a high-resolution roadmap for understanding the multicellular compartmentation of specialized metabolism.</title>
        <authorList>
            <person name="Sun S."/>
            <person name="Shen X."/>
            <person name="Li Y."/>
            <person name="Li Y."/>
            <person name="Wang S."/>
            <person name="Li R."/>
            <person name="Zhang H."/>
            <person name="Shen G."/>
            <person name="Guo B."/>
            <person name="Wei J."/>
            <person name="Xu J."/>
            <person name="St-Pierre B."/>
            <person name="Chen S."/>
            <person name="Sun C."/>
        </authorList>
    </citation>
    <scope>NUCLEOTIDE SEQUENCE [LARGE SCALE GENOMIC DNA]</scope>
</reference>
<accession>A0ACC0C1S1</accession>
<gene>
    <name evidence="1" type="ORF">M9H77_09688</name>
</gene>
<sequence length="105" mass="12065">MGRPVSVQKRGSEILGRKRQTMKGKTGQSILLSLLHKPPKLTVRQEWRLMAAVTEEITENNTATERRREKRNDRMLLHEVDVSSSEEDSIYRAPGMDSFNNIQVT</sequence>